<keyword evidence="6" id="KW-0472">Membrane</keyword>
<keyword evidence="4" id="KW-0391">Immunity</keyword>
<reference evidence="7 8" key="1">
    <citation type="submission" date="2019-04" db="EMBL/GenBank/DDBJ databases">
        <title>Chromosome genome assembly for Takifugu flavidus.</title>
        <authorList>
            <person name="Xiao S."/>
        </authorList>
    </citation>
    <scope>NUCLEOTIDE SEQUENCE [LARGE SCALE GENOMIC DNA]</scope>
    <source>
        <strain evidence="7">HTHZ2018</strain>
        <tissue evidence="7">Muscle</tissue>
    </source>
</reference>
<dbReference type="Gene3D" id="1.25.40.10">
    <property type="entry name" value="Tetratricopeptide repeat domain"/>
    <property type="match status" value="3"/>
</dbReference>
<dbReference type="PANTHER" id="PTHR10271">
    <property type="entry name" value="INTERFERON-INDUCED PROTEIN WITH TETRATRICOPEPTIDE REPEATS"/>
    <property type="match status" value="1"/>
</dbReference>
<dbReference type="GO" id="GO:0045087">
    <property type="term" value="P:innate immune response"/>
    <property type="evidence" value="ECO:0007669"/>
    <property type="project" value="UniProtKB-KW"/>
</dbReference>
<keyword evidence="1" id="KW-0399">Innate immunity</keyword>
<comment type="caution">
    <text evidence="7">The sequence shown here is derived from an EMBL/GenBank/DDBJ whole genome shotgun (WGS) entry which is preliminary data.</text>
</comment>
<evidence type="ECO:0000256" key="4">
    <source>
        <dbReference type="ARBA" id="ARBA00022859"/>
    </source>
</evidence>
<feature type="transmembrane region" description="Helical" evidence="6">
    <location>
        <begin position="34"/>
        <end position="55"/>
    </location>
</feature>
<keyword evidence="6" id="KW-1133">Transmembrane helix</keyword>
<gene>
    <name evidence="7" type="ORF">D4764_07G0011420</name>
</gene>
<dbReference type="PANTHER" id="PTHR10271:SF14">
    <property type="entry name" value="INTERFERON-INDUCED PROTEIN WITH TETRATRICOPEPTIDE REPEATS-RELATED"/>
    <property type="match status" value="1"/>
</dbReference>
<dbReference type="GO" id="GO:0005829">
    <property type="term" value="C:cytosol"/>
    <property type="evidence" value="ECO:0007669"/>
    <property type="project" value="TreeGrafter"/>
</dbReference>
<evidence type="ECO:0000256" key="1">
    <source>
        <dbReference type="ARBA" id="ARBA00022588"/>
    </source>
</evidence>
<keyword evidence="8" id="KW-1185">Reference proteome</keyword>
<protein>
    <submittedName>
        <fullName evidence="7">Interferon-induced protein with tetratricopeptide repeats 2</fullName>
    </submittedName>
</protein>
<dbReference type="InterPro" id="IPR019734">
    <property type="entry name" value="TPR_rpt"/>
</dbReference>
<name>A0A5C6MTX7_9TELE</name>
<accession>A0A5C6MTX7</accession>
<dbReference type="FunFam" id="1.25.40.10:FF:000036">
    <property type="entry name" value="interferon-induced protein with tetratricopeptide repeats 5"/>
    <property type="match status" value="1"/>
</dbReference>
<evidence type="ECO:0000313" key="7">
    <source>
        <dbReference type="EMBL" id="TWW58423.1"/>
    </source>
</evidence>
<sequence>GAAAQKAAEARGSFRNHHLGDDWRSFTGVINNCFARLLITLCLLSVGLLIASVLLSHSVMESKLEALQCHFTWDLEPSISKLLQLKEKLEDIGSEEGYSWLGHIYNLQGYIHHQLGFTDEARSFFNKSAEAFRQMRNAVSDTGPWLVVNYGNRAWLHHLQGEQAESQAYLAKVDALTEEHPSPSQEELHPEIYAEQAWTLMKFGPDQKLLAVEYFQRAIRMQPDMREWHSSHILVLVSAFNHSNPAMMDSIFEKMKIALRHDPENLFLAALHVEARARNRKQIQDEVRELARRLLKKSVSSYSGIKVILRLYRMYVSFDEAIDLAEEVLERHPEQRYAKKCAAVCYSKKILQDKHLRLEHSLISRAIALCREVISLYPHSSLKCRIALANVYGHLKRRHEADEVYDQLLESQLDPEQAQMLYWYYARYAHLVQRDSSKSIEYYMRAAVIPLKSVYRDKSLQILERIQEQKQNPRCGEIEMFLAQLQL</sequence>
<dbReference type="EMBL" id="RHFK02000020">
    <property type="protein sequence ID" value="TWW58423.1"/>
    <property type="molecule type" value="Genomic_DNA"/>
</dbReference>
<evidence type="ECO:0000256" key="5">
    <source>
        <dbReference type="ARBA" id="ARBA00038336"/>
    </source>
</evidence>
<evidence type="ECO:0000256" key="3">
    <source>
        <dbReference type="ARBA" id="ARBA00022803"/>
    </source>
</evidence>
<dbReference type="Proteomes" id="UP000324091">
    <property type="component" value="Chromosome 7"/>
</dbReference>
<dbReference type="SUPFAM" id="SSF48452">
    <property type="entry name" value="TPR-like"/>
    <property type="match status" value="2"/>
</dbReference>
<evidence type="ECO:0000256" key="6">
    <source>
        <dbReference type="SAM" id="Phobius"/>
    </source>
</evidence>
<keyword evidence="3" id="KW-0802">TPR repeat</keyword>
<dbReference type="InterPro" id="IPR011990">
    <property type="entry name" value="TPR-like_helical_dom_sf"/>
</dbReference>
<dbReference type="GO" id="GO:0051607">
    <property type="term" value="P:defense response to virus"/>
    <property type="evidence" value="ECO:0007669"/>
    <property type="project" value="TreeGrafter"/>
</dbReference>
<feature type="non-terminal residue" evidence="7">
    <location>
        <position position="1"/>
    </location>
</feature>
<evidence type="ECO:0000256" key="2">
    <source>
        <dbReference type="ARBA" id="ARBA00022737"/>
    </source>
</evidence>
<evidence type="ECO:0000313" key="8">
    <source>
        <dbReference type="Proteomes" id="UP000324091"/>
    </source>
</evidence>
<organism evidence="7 8">
    <name type="scientific">Takifugu flavidus</name>
    <name type="common">sansaifugu</name>
    <dbReference type="NCBI Taxonomy" id="433684"/>
    <lineage>
        <taxon>Eukaryota</taxon>
        <taxon>Metazoa</taxon>
        <taxon>Chordata</taxon>
        <taxon>Craniata</taxon>
        <taxon>Vertebrata</taxon>
        <taxon>Euteleostomi</taxon>
        <taxon>Actinopterygii</taxon>
        <taxon>Neopterygii</taxon>
        <taxon>Teleostei</taxon>
        <taxon>Neoteleostei</taxon>
        <taxon>Acanthomorphata</taxon>
        <taxon>Eupercaria</taxon>
        <taxon>Tetraodontiformes</taxon>
        <taxon>Tetradontoidea</taxon>
        <taxon>Tetraodontidae</taxon>
        <taxon>Takifugu</taxon>
    </lineage>
</organism>
<comment type="similarity">
    <text evidence="5">Belongs to the IFIT family.</text>
</comment>
<keyword evidence="6" id="KW-0812">Transmembrane</keyword>
<dbReference type="Pfam" id="PF13181">
    <property type="entry name" value="TPR_8"/>
    <property type="match status" value="1"/>
</dbReference>
<keyword evidence="2" id="KW-0677">Repeat</keyword>
<dbReference type="AlphaFoldDB" id="A0A5C6MTX7"/>
<proteinExistence type="inferred from homology"/>